<accession>A0ABY7T2N4</accession>
<dbReference type="InterPro" id="IPR018060">
    <property type="entry name" value="HTH_AraC"/>
</dbReference>
<sequence length="380" mass="44447">MRFDFIAGFMLITSVYGVIVSLILLLFPQKNTFNKRLLGVSLISYALFCLYMAIMYSHLIFVWPHLFRLVAPVMYLVAPASYLYVRTTINGETQFRKFDWVHFFPCLFLLIELMPFYLRGTDYKLQVIQYYQAHRAEVIYLREGFLEPHFHFIFRTIIAFIYVYFQWKVITDFLSAASHKIRVKYEVLINWLKLYSLLTTATFSLILLTSILGLYFNTLQDFINVSVSLQLLTISVILVLKPRVLYSFDEELVLVTNTEQKVADKTEKLKTVKDAIADLLQNQKHYLNKGYNLALMAEDLDIPTHVLSATINTEFHLSFRDLINKYRVEYIINSISGQKIANYTFEGIALEAGFNSRTTFYRAFIKVTGETPTTYFKRDL</sequence>
<dbReference type="InterPro" id="IPR018062">
    <property type="entry name" value="HTH_AraC-typ_CS"/>
</dbReference>
<evidence type="ECO:0000256" key="2">
    <source>
        <dbReference type="ARBA" id="ARBA00023125"/>
    </source>
</evidence>
<keyword evidence="5" id="KW-0472">Membrane</keyword>
<keyword evidence="2" id="KW-0238">DNA-binding</keyword>
<evidence type="ECO:0000256" key="3">
    <source>
        <dbReference type="ARBA" id="ARBA00023163"/>
    </source>
</evidence>
<dbReference type="PROSITE" id="PS01124">
    <property type="entry name" value="HTH_ARAC_FAMILY_2"/>
    <property type="match status" value="1"/>
</dbReference>
<feature type="transmembrane region" description="Helical" evidence="5">
    <location>
        <begin position="97"/>
        <end position="118"/>
    </location>
</feature>
<evidence type="ECO:0000313" key="7">
    <source>
        <dbReference type="EMBL" id="WCT09996.1"/>
    </source>
</evidence>
<dbReference type="InterPro" id="IPR009057">
    <property type="entry name" value="Homeodomain-like_sf"/>
</dbReference>
<keyword evidence="5" id="KW-1133">Transmembrane helix</keyword>
<feature type="transmembrane region" description="Helical" evidence="5">
    <location>
        <begin position="191"/>
        <end position="216"/>
    </location>
</feature>
<keyword evidence="5" id="KW-0812">Transmembrane</keyword>
<feature type="transmembrane region" description="Helical" evidence="5">
    <location>
        <begin position="66"/>
        <end position="85"/>
    </location>
</feature>
<organism evidence="7 8">
    <name type="scientific">Mucilaginibacter jinjuensis</name>
    <dbReference type="NCBI Taxonomy" id="1176721"/>
    <lineage>
        <taxon>Bacteria</taxon>
        <taxon>Pseudomonadati</taxon>
        <taxon>Bacteroidota</taxon>
        <taxon>Sphingobacteriia</taxon>
        <taxon>Sphingobacteriales</taxon>
        <taxon>Sphingobacteriaceae</taxon>
        <taxon>Mucilaginibacter</taxon>
    </lineage>
</organism>
<dbReference type="Gene3D" id="1.10.10.60">
    <property type="entry name" value="Homeodomain-like"/>
    <property type="match status" value="1"/>
</dbReference>
<evidence type="ECO:0000256" key="5">
    <source>
        <dbReference type="SAM" id="Phobius"/>
    </source>
</evidence>
<feature type="transmembrane region" description="Helical" evidence="5">
    <location>
        <begin position="39"/>
        <end position="60"/>
    </location>
</feature>
<evidence type="ECO:0000256" key="1">
    <source>
        <dbReference type="ARBA" id="ARBA00023015"/>
    </source>
</evidence>
<evidence type="ECO:0000259" key="6">
    <source>
        <dbReference type="PROSITE" id="PS01124"/>
    </source>
</evidence>
<keyword evidence="8" id="KW-1185">Reference proteome</keyword>
<keyword evidence="3" id="KW-0804">Transcription</keyword>
<dbReference type="Proteomes" id="UP001216139">
    <property type="component" value="Chromosome"/>
</dbReference>
<gene>
    <name evidence="7" type="ORF">PQO05_14785</name>
</gene>
<dbReference type="PROSITE" id="PS00041">
    <property type="entry name" value="HTH_ARAC_FAMILY_1"/>
    <property type="match status" value="1"/>
</dbReference>
<protein>
    <submittedName>
        <fullName evidence="7">Helix-turn-helix domain-containing protein</fullName>
    </submittedName>
</protein>
<evidence type="ECO:0000256" key="4">
    <source>
        <dbReference type="SAM" id="Coils"/>
    </source>
</evidence>
<dbReference type="SMART" id="SM00342">
    <property type="entry name" value="HTH_ARAC"/>
    <property type="match status" value="1"/>
</dbReference>
<dbReference type="EMBL" id="CP117167">
    <property type="protein sequence ID" value="WCT09996.1"/>
    <property type="molecule type" value="Genomic_DNA"/>
</dbReference>
<dbReference type="Pfam" id="PF12833">
    <property type="entry name" value="HTH_18"/>
    <property type="match status" value="1"/>
</dbReference>
<name>A0ABY7T2N4_9SPHI</name>
<evidence type="ECO:0000313" key="8">
    <source>
        <dbReference type="Proteomes" id="UP001216139"/>
    </source>
</evidence>
<reference evidence="7 8" key="1">
    <citation type="submission" date="2023-02" db="EMBL/GenBank/DDBJ databases">
        <title>Genome sequence of Mucilaginibacter jinjuensis strain KACC 16571.</title>
        <authorList>
            <person name="Kim S."/>
            <person name="Heo J."/>
            <person name="Kwon S.-W."/>
        </authorList>
    </citation>
    <scope>NUCLEOTIDE SEQUENCE [LARGE SCALE GENOMIC DNA]</scope>
    <source>
        <strain evidence="7 8">KACC 16571</strain>
    </source>
</reference>
<feature type="coiled-coil region" evidence="4">
    <location>
        <begin position="255"/>
        <end position="282"/>
    </location>
</feature>
<feature type="transmembrane region" description="Helical" evidence="5">
    <location>
        <begin position="6"/>
        <end position="27"/>
    </location>
</feature>
<dbReference type="RefSeq" id="WP_273628092.1">
    <property type="nucleotide sequence ID" value="NZ_CP117167.1"/>
</dbReference>
<dbReference type="PANTHER" id="PTHR43280">
    <property type="entry name" value="ARAC-FAMILY TRANSCRIPTIONAL REGULATOR"/>
    <property type="match status" value="1"/>
</dbReference>
<feature type="transmembrane region" description="Helical" evidence="5">
    <location>
        <begin position="152"/>
        <end position="170"/>
    </location>
</feature>
<keyword evidence="1" id="KW-0805">Transcription regulation</keyword>
<proteinExistence type="predicted"/>
<feature type="domain" description="HTH araC/xylS-type" evidence="6">
    <location>
        <begin position="270"/>
        <end position="378"/>
    </location>
</feature>
<dbReference type="SUPFAM" id="SSF46689">
    <property type="entry name" value="Homeodomain-like"/>
    <property type="match status" value="1"/>
</dbReference>
<dbReference type="PANTHER" id="PTHR43280:SF29">
    <property type="entry name" value="ARAC-FAMILY TRANSCRIPTIONAL REGULATOR"/>
    <property type="match status" value="1"/>
</dbReference>
<keyword evidence="4" id="KW-0175">Coiled coil</keyword>